<sequence>MEAVIAGPGFERALRGCVECWLPKSNDTKMIEVTMRDLGRMVSGNWSLYLDSSPGGLTLSRMSKLLEGSWLSSPGRARALLLYLRFLGYIEPAVSQDNDGREKRFRVTPQLKQAFHERYRRDLGAFIETDPAIAEVAERLDDEEVFRCLAWAHGGLLVALLKAYRPETVSLDMFSSRYSGMMVLAHMLLSGEAGDSFPPQRPVRYTVAGLARETGISRAQVRRLFREAQAAGFMTPVEEGLMLLTPLLAEHVKLLVACASRILAASAEATLTHLEESGRDVA</sequence>
<gene>
    <name evidence="1" type="ORF">QO010_002351</name>
</gene>
<protein>
    <submittedName>
        <fullName evidence="1">AraC-like DNA-binding protein</fullName>
    </submittedName>
</protein>
<name>A0ABU0IUD5_9CAUL</name>
<dbReference type="RefSeq" id="WP_307349334.1">
    <property type="nucleotide sequence ID" value="NZ_JAUSVS010000004.1"/>
</dbReference>
<evidence type="ECO:0000313" key="2">
    <source>
        <dbReference type="Proteomes" id="UP001228905"/>
    </source>
</evidence>
<organism evidence="1 2">
    <name type="scientific">Caulobacter ginsengisoli</name>
    <dbReference type="NCBI Taxonomy" id="400775"/>
    <lineage>
        <taxon>Bacteria</taxon>
        <taxon>Pseudomonadati</taxon>
        <taxon>Pseudomonadota</taxon>
        <taxon>Alphaproteobacteria</taxon>
        <taxon>Caulobacterales</taxon>
        <taxon>Caulobacteraceae</taxon>
        <taxon>Caulobacter</taxon>
    </lineage>
</organism>
<dbReference type="EMBL" id="JAUSVS010000004">
    <property type="protein sequence ID" value="MDQ0464567.1"/>
    <property type="molecule type" value="Genomic_DNA"/>
</dbReference>
<dbReference type="Proteomes" id="UP001228905">
    <property type="component" value="Unassembled WGS sequence"/>
</dbReference>
<comment type="caution">
    <text evidence="1">The sequence shown here is derived from an EMBL/GenBank/DDBJ whole genome shotgun (WGS) entry which is preliminary data.</text>
</comment>
<accession>A0ABU0IUD5</accession>
<proteinExistence type="predicted"/>
<keyword evidence="2" id="KW-1185">Reference proteome</keyword>
<evidence type="ECO:0000313" key="1">
    <source>
        <dbReference type="EMBL" id="MDQ0464567.1"/>
    </source>
</evidence>
<reference evidence="1 2" key="1">
    <citation type="submission" date="2023-07" db="EMBL/GenBank/DDBJ databases">
        <title>Genomic Encyclopedia of Type Strains, Phase IV (KMG-IV): sequencing the most valuable type-strain genomes for metagenomic binning, comparative biology and taxonomic classification.</title>
        <authorList>
            <person name="Goeker M."/>
        </authorList>
    </citation>
    <scope>NUCLEOTIDE SEQUENCE [LARGE SCALE GENOMIC DNA]</scope>
    <source>
        <strain evidence="1 2">DSM 18695</strain>
    </source>
</reference>